<feature type="transmembrane region" description="Helical" evidence="2">
    <location>
        <begin position="165"/>
        <end position="193"/>
    </location>
</feature>
<feature type="transmembrane region" description="Helical" evidence="2">
    <location>
        <begin position="69"/>
        <end position="87"/>
    </location>
</feature>
<dbReference type="RefSeq" id="WP_189824092.1">
    <property type="nucleotide sequence ID" value="NZ_BMVC01000006.1"/>
</dbReference>
<feature type="transmembrane region" description="Helical" evidence="2">
    <location>
        <begin position="376"/>
        <end position="395"/>
    </location>
</feature>
<comment type="caution">
    <text evidence="4">The sequence shown here is derived from an EMBL/GenBank/DDBJ whole genome shotgun (WGS) entry which is preliminary data.</text>
</comment>
<evidence type="ECO:0000256" key="2">
    <source>
        <dbReference type="SAM" id="Phobius"/>
    </source>
</evidence>
<evidence type="ECO:0000313" key="5">
    <source>
        <dbReference type="Proteomes" id="UP000638353"/>
    </source>
</evidence>
<feature type="region of interest" description="Disordered" evidence="1">
    <location>
        <begin position="1"/>
        <end position="54"/>
    </location>
</feature>
<reference evidence="4" key="1">
    <citation type="journal article" date="2014" name="Int. J. Syst. Evol. Microbiol.">
        <title>Complete genome sequence of Corynebacterium casei LMG S-19264T (=DSM 44701T), isolated from a smear-ripened cheese.</title>
        <authorList>
            <consortium name="US DOE Joint Genome Institute (JGI-PGF)"/>
            <person name="Walter F."/>
            <person name="Albersmeier A."/>
            <person name="Kalinowski J."/>
            <person name="Ruckert C."/>
        </authorList>
    </citation>
    <scope>NUCLEOTIDE SEQUENCE</scope>
    <source>
        <strain evidence="4">JCM 4637</strain>
    </source>
</reference>
<keyword evidence="2" id="KW-0472">Membrane</keyword>
<accession>A0A918WYG4</accession>
<evidence type="ECO:0000259" key="3">
    <source>
        <dbReference type="Pfam" id="PF04235"/>
    </source>
</evidence>
<evidence type="ECO:0000313" key="4">
    <source>
        <dbReference type="EMBL" id="GHC95234.1"/>
    </source>
</evidence>
<proteinExistence type="predicted"/>
<feature type="compositionally biased region" description="Pro residues" evidence="1">
    <location>
        <begin position="41"/>
        <end position="54"/>
    </location>
</feature>
<feature type="transmembrane region" description="Helical" evidence="2">
    <location>
        <begin position="335"/>
        <end position="356"/>
    </location>
</feature>
<evidence type="ECO:0000256" key="1">
    <source>
        <dbReference type="SAM" id="MobiDB-lite"/>
    </source>
</evidence>
<gene>
    <name evidence="4" type="ORF">GCM10010334_34290</name>
</gene>
<feature type="transmembrane region" description="Helical" evidence="2">
    <location>
        <begin position="265"/>
        <end position="286"/>
    </location>
</feature>
<reference evidence="4" key="2">
    <citation type="submission" date="2020-09" db="EMBL/GenBank/DDBJ databases">
        <authorList>
            <person name="Sun Q."/>
            <person name="Ohkuma M."/>
        </authorList>
    </citation>
    <scope>NUCLEOTIDE SEQUENCE</scope>
    <source>
        <strain evidence="4">JCM 4637</strain>
    </source>
</reference>
<dbReference type="InterPro" id="IPR052529">
    <property type="entry name" value="Bact_Transport_Assoc"/>
</dbReference>
<dbReference type="Pfam" id="PF04235">
    <property type="entry name" value="DUF418"/>
    <property type="match status" value="1"/>
</dbReference>
<dbReference type="PANTHER" id="PTHR30590:SF2">
    <property type="entry name" value="INNER MEMBRANE PROTEIN"/>
    <property type="match status" value="1"/>
</dbReference>
<name>A0A918WYG4_9ACTN</name>
<feature type="compositionally biased region" description="Pro residues" evidence="1">
    <location>
        <begin position="13"/>
        <end position="29"/>
    </location>
</feature>
<dbReference type="AlphaFoldDB" id="A0A918WYG4"/>
<dbReference type="EMBL" id="BMVC01000006">
    <property type="protein sequence ID" value="GHC95234.1"/>
    <property type="molecule type" value="Genomic_DNA"/>
</dbReference>
<protein>
    <recommendedName>
        <fullName evidence="3">DUF418 domain-containing protein</fullName>
    </recommendedName>
</protein>
<feature type="transmembrane region" description="Helical" evidence="2">
    <location>
        <begin position="205"/>
        <end position="227"/>
    </location>
</feature>
<organism evidence="4 5">
    <name type="scientific">Streptomyces finlayi</name>
    <dbReference type="NCBI Taxonomy" id="67296"/>
    <lineage>
        <taxon>Bacteria</taxon>
        <taxon>Bacillati</taxon>
        <taxon>Actinomycetota</taxon>
        <taxon>Actinomycetes</taxon>
        <taxon>Kitasatosporales</taxon>
        <taxon>Streptomycetaceae</taxon>
        <taxon>Streptomyces</taxon>
    </lineage>
</organism>
<dbReference type="PANTHER" id="PTHR30590">
    <property type="entry name" value="INNER MEMBRANE PROTEIN"/>
    <property type="match status" value="1"/>
</dbReference>
<keyword evidence="2" id="KW-1133">Transmembrane helix</keyword>
<feature type="domain" description="DUF418" evidence="3">
    <location>
        <begin position="287"/>
        <end position="442"/>
    </location>
</feature>
<feature type="transmembrane region" description="Helical" evidence="2">
    <location>
        <begin position="307"/>
        <end position="329"/>
    </location>
</feature>
<dbReference type="Proteomes" id="UP000638353">
    <property type="component" value="Unassembled WGS sequence"/>
</dbReference>
<dbReference type="InterPro" id="IPR007349">
    <property type="entry name" value="DUF418"/>
</dbReference>
<feature type="transmembrane region" description="Helical" evidence="2">
    <location>
        <begin position="401"/>
        <end position="420"/>
    </location>
</feature>
<keyword evidence="2" id="KW-0812">Transmembrane</keyword>
<sequence>MSTNDPTGIPGPAQRPPHPVTVQPAPPAGFGPHQPLAGGAPWPPHPPARDPLPALPAPRRIVEVDGLRGFALLGILLVNVLMMSGAVDIGGGAGAVAAGGPGAAEDVGGGVDSVVAWLVAFLVQGKFYLLFAFLFGYSFTVQMASAERSGARVVPRTLRRTAGLLVLGVLHAVLLFSGDILTAYGLLGLILLASRNASPRAARTAAYWVWGSFSALLLLMSALMALVPPTAADLAEGDADSAALAAAYRGSFGDVLGANLDQLPFVLLAAVLGTGTILPAFLFGLAAGRSGWFDRTDPAKLLRTVRIGLAVGVPTAALAATLELGAVRWSMLGSALGVLTAPALTAAYLAGMLLFFRTRPGRRVLAVLAPAGRMSLTNYLTQSLVMALVFTGYGFGLYGKLGVAVPVLMALVLYGVQLAVSGPLMRRHRHGPVEWLLRAVTLAGRPGGRSRQDVGQVNER</sequence>